<name>A0A4U0TKX5_9PEZI</name>
<dbReference type="PANTHER" id="PTHR31316:SF0">
    <property type="entry name" value="SECRETED BETA-GLUCOSIDASE SIM1-RELATED"/>
    <property type="match status" value="1"/>
</dbReference>
<dbReference type="GO" id="GO:0016798">
    <property type="term" value="F:hydrolase activity, acting on glycosyl bonds"/>
    <property type="evidence" value="ECO:0007669"/>
    <property type="project" value="UniProtKB-KW"/>
</dbReference>
<dbReference type="Pfam" id="PF03856">
    <property type="entry name" value="SUN"/>
    <property type="match status" value="1"/>
</dbReference>
<evidence type="ECO:0000256" key="10">
    <source>
        <dbReference type="ARBA" id="ARBA00023326"/>
    </source>
</evidence>
<evidence type="ECO:0000256" key="8">
    <source>
        <dbReference type="ARBA" id="ARBA00023295"/>
    </source>
</evidence>
<feature type="signal peptide" evidence="12">
    <location>
        <begin position="1"/>
        <end position="17"/>
    </location>
</feature>
<feature type="chain" id="PRO_5020525113" description="SUN-domain-containing protein" evidence="12">
    <location>
        <begin position="18"/>
        <end position="504"/>
    </location>
</feature>
<sequence>MKYTIALLSAAVLATAAQPHHRGHQHLHHEKREAAPNPVADPDVVVVAGPTEIAYVLNGQSISEDDVMAGIKNGTLVWKQGGGISSVASSSEAPETSSAYVAPTSSSEWVAPTTSPESSWEPETTSQAWSSSAETSSAWSEPSTSSSAWSAPASSSAAPSYSPSVSSSSGSSSSGSGDDSNYGSDFSTGVDTDFPDGELDCSTFPSDYGAIPVDWMDLGGWSGIQQPGSLLKRGGFSNILTVTSSTCGSGGNCCTEGSYCSYACPAGYQKSQWPTTQGATGQSVGGIKCENGKLKLTNTAMSSKLCMTGTDQVTVLVENKLSNNVAVCRTDYPGTEGETIPLNTQSGSTSNLTCPDADNYYNWQGGSTSAQYYVNPAGVSVDNACQWGSEANPWGNYAPLNLGVGYSSGAAWLSIFQNLPTTSAKLDFTVEITGDGLSGTCKYSNGQYCSGQNYDQCSIIEFRHRHDRLLRLVGPAHGSNGHARSFDRLFQRPSRHATLNPVSF</sequence>
<keyword evidence="9" id="KW-0961">Cell wall biogenesis/degradation</keyword>
<evidence type="ECO:0000313" key="14">
    <source>
        <dbReference type="Proteomes" id="UP000308549"/>
    </source>
</evidence>
<dbReference type="InterPro" id="IPR005556">
    <property type="entry name" value="SUN"/>
</dbReference>
<dbReference type="EMBL" id="NAJL01000071">
    <property type="protein sequence ID" value="TKA22563.1"/>
    <property type="molecule type" value="Genomic_DNA"/>
</dbReference>
<proteinExistence type="inferred from homology"/>
<feature type="compositionally biased region" description="Polar residues" evidence="11">
    <location>
        <begin position="178"/>
        <end position="189"/>
    </location>
</feature>
<keyword evidence="14" id="KW-1185">Reference proteome</keyword>
<dbReference type="Proteomes" id="UP000308549">
    <property type="component" value="Unassembled WGS sequence"/>
</dbReference>
<keyword evidence="5 12" id="KW-0732">Signal</keyword>
<evidence type="ECO:0000256" key="9">
    <source>
        <dbReference type="ARBA" id="ARBA00023316"/>
    </source>
</evidence>
<evidence type="ECO:0000256" key="3">
    <source>
        <dbReference type="ARBA" id="ARBA00022512"/>
    </source>
</evidence>
<keyword evidence="10" id="KW-0624">Polysaccharide degradation</keyword>
<evidence type="ECO:0000256" key="2">
    <source>
        <dbReference type="ARBA" id="ARBA00010579"/>
    </source>
</evidence>
<keyword evidence="4" id="KW-0964">Secreted</keyword>
<keyword evidence="7" id="KW-0119">Carbohydrate metabolism</keyword>
<dbReference type="GO" id="GO:0009986">
    <property type="term" value="C:cell surface"/>
    <property type="evidence" value="ECO:0007669"/>
    <property type="project" value="TreeGrafter"/>
</dbReference>
<dbReference type="GO" id="GO:0000272">
    <property type="term" value="P:polysaccharide catabolic process"/>
    <property type="evidence" value="ECO:0007669"/>
    <property type="project" value="UniProtKB-KW"/>
</dbReference>
<evidence type="ECO:0000256" key="12">
    <source>
        <dbReference type="SAM" id="SignalP"/>
    </source>
</evidence>
<dbReference type="PANTHER" id="PTHR31316">
    <property type="entry name" value="BETA-GLUCOSIDASE-LIKE PROTEIN NCA3, MITOCHONDRIAL-RELATED"/>
    <property type="match status" value="1"/>
</dbReference>
<dbReference type="InterPro" id="IPR051526">
    <property type="entry name" value="Beta-Glucosidase_SUN"/>
</dbReference>
<evidence type="ECO:0000256" key="11">
    <source>
        <dbReference type="SAM" id="MobiDB-lite"/>
    </source>
</evidence>
<protein>
    <recommendedName>
        <fullName evidence="15">SUN-domain-containing protein</fullName>
    </recommendedName>
</protein>
<feature type="compositionally biased region" description="Low complexity" evidence="11">
    <location>
        <begin position="112"/>
        <end position="177"/>
    </location>
</feature>
<evidence type="ECO:0000256" key="4">
    <source>
        <dbReference type="ARBA" id="ARBA00022525"/>
    </source>
</evidence>
<keyword evidence="6" id="KW-0378">Hydrolase</keyword>
<accession>A0A4U0TKX5</accession>
<feature type="region of interest" description="Disordered" evidence="11">
    <location>
        <begin position="84"/>
        <end position="189"/>
    </location>
</feature>
<evidence type="ECO:0000256" key="5">
    <source>
        <dbReference type="ARBA" id="ARBA00022729"/>
    </source>
</evidence>
<comment type="caution">
    <text evidence="13">The sequence shown here is derived from an EMBL/GenBank/DDBJ whole genome shotgun (WGS) entry which is preliminary data.</text>
</comment>
<evidence type="ECO:0000256" key="7">
    <source>
        <dbReference type="ARBA" id="ARBA00023277"/>
    </source>
</evidence>
<feature type="compositionally biased region" description="Low complexity" evidence="11">
    <location>
        <begin position="85"/>
        <end position="99"/>
    </location>
</feature>
<dbReference type="OrthoDB" id="5339822at2759"/>
<evidence type="ECO:0000256" key="6">
    <source>
        <dbReference type="ARBA" id="ARBA00022801"/>
    </source>
</evidence>
<dbReference type="AlphaFoldDB" id="A0A4U0TKX5"/>
<keyword evidence="3" id="KW-0134">Cell wall</keyword>
<evidence type="ECO:0000313" key="13">
    <source>
        <dbReference type="EMBL" id="TKA22563.1"/>
    </source>
</evidence>
<keyword evidence="8" id="KW-0326">Glycosidase</keyword>
<evidence type="ECO:0008006" key="15">
    <source>
        <dbReference type="Google" id="ProtNLM"/>
    </source>
</evidence>
<gene>
    <name evidence="13" type="ORF">B0A50_08133</name>
</gene>
<dbReference type="GO" id="GO:0009277">
    <property type="term" value="C:fungal-type cell wall"/>
    <property type="evidence" value="ECO:0007669"/>
    <property type="project" value="TreeGrafter"/>
</dbReference>
<reference evidence="13 14" key="1">
    <citation type="submission" date="2017-03" db="EMBL/GenBank/DDBJ databases">
        <title>Genomes of endolithic fungi from Antarctica.</title>
        <authorList>
            <person name="Coleine C."/>
            <person name="Masonjones S."/>
            <person name="Stajich J.E."/>
        </authorList>
    </citation>
    <scope>NUCLEOTIDE SEQUENCE [LARGE SCALE GENOMIC DNA]</scope>
    <source>
        <strain evidence="13 14">CCFEE 6315</strain>
    </source>
</reference>
<evidence type="ECO:0000256" key="1">
    <source>
        <dbReference type="ARBA" id="ARBA00004191"/>
    </source>
</evidence>
<comment type="similarity">
    <text evidence="2">Belongs to the SUN family.</text>
</comment>
<dbReference type="GO" id="GO:0031505">
    <property type="term" value="P:fungal-type cell wall organization"/>
    <property type="evidence" value="ECO:0007669"/>
    <property type="project" value="TreeGrafter"/>
</dbReference>
<organism evidence="13 14">
    <name type="scientific">Salinomyces thailandicus</name>
    <dbReference type="NCBI Taxonomy" id="706561"/>
    <lineage>
        <taxon>Eukaryota</taxon>
        <taxon>Fungi</taxon>
        <taxon>Dikarya</taxon>
        <taxon>Ascomycota</taxon>
        <taxon>Pezizomycotina</taxon>
        <taxon>Dothideomycetes</taxon>
        <taxon>Dothideomycetidae</taxon>
        <taxon>Mycosphaerellales</taxon>
        <taxon>Teratosphaeriaceae</taxon>
        <taxon>Salinomyces</taxon>
    </lineage>
</organism>
<comment type="subcellular location">
    <subcellularLocation>
        <location evidence="1">Secreted</location>
        <location evidence="1">Cell wall</location>
    </subcellularLocation>
</comment>